<gene>
    <name evidence="1" type="ORF">PXEA_LOCUS33130</name>
</gene>
<keyword evidence="2" id="KW-1185">Reference proteome</keyword>
<proteinExistence type="predicted"/>
<evidence type="ECO:0000313" key="1">
    <source>
        <dbReference type="EMBL" id="VEL39690.1"/>
    </source>
</evidence>
<evidence type="ECO:0000313" key="2">
    <source>
        <dbReference type="Proteomes" id="UP000784294"/>
    </source>
</evidence>
<sequence length="120" mass="13224">MDYGLVGSPSDKPVNLLPGLRTITCLLRSSASADWTFGLARLAYLLLSSSDISDPLTQEFKLAGPESRHLQDMFFSASQEPPSPFELQQSGLIDALLAYLTNPVDSGLRIRLMLRLMHVM</sequence>
<accession>A0A3S5C741</accession>
<protein>
    <submittedName>
        <fullName evidence="1">Uncharacterized protein</fullName>
    </submittedName>
</protein>
<reference evidence="1" key="1">
    <citation type="submission" date="2018-11" db="EMBL/GenBank/DDBJ databases">
        <authorList>
            <consortium name="Pathogen Informatics"/>
        </authorList>
    </citation>
    <scope>NUCLEOTIDE SEQUENCE</scope>
</reference>
<dbReference type="Proteomes" id="UP000784294">
    <property type="component" value="Unassembled WGS sequence"/>
</dbReference>
<name>A0A3S5C741_9PLAT</name>
<dbReference type="AlphaFoldDB" id="A0A3S5C741"/>
<organism evidence="1 2">
    <name type="scientific">Protopolystoma xenopodis</name>
    <dbReference type="NCBI Taxonomy" id="117903"/>
    <lineage>
        <taxon>Eukaryota</taxon>
        <taxon>Metazoa</taxon>
        <taxon>Spiralia</taxon>
        <taxon>Lophotrochozoa</taxon>
        <taxon>Platyhelminthes</taxon>
        <taxon>Monogenea</taxon>
        <taxon>Polyopisthocotylea</taxon>
        <taxon>Polystomatidea</taxon>
        <taxon>Polystomatidae</taxon>
        <taxon>Protopolystoma</taxon>
    </lineage>
</organism>
<dbReference type="EMBL" id="CAAALY010262175">
    <property type="protein sequence ID" value="VEL39690.1"/>
    <property type="molecule type" value="Genomic_DNA"/>
</dbReference>
<comment type="caution">
    <text evidence="1">The sequence shown here is derived from an EMBL/GenBank/DDBJ whole genome shotgun (WGS) entry which is preliminary data.</text>
</comment>